<evidence type="ECO:0000313" key="2">
    <source>
        <dbReference type="Proteomes" id="UP001143330"/>
    </source>
</evidence>
<reference evidence="1" key="1">
    <citation type="journal article" date="2014" name="Int. J. Syst. Evol. Microbiol.">
        <title>Complete genome sequence of Corynebacterium casei LMG S-19264T (=DSM 44701T), isolated from a smear-ripened cheese.</title>
        <authorList>
            <consortium name="US DOE Joint Genome Institute (JGI-PGF)"/>
            <person name="Walter F."/>
            <person name="Albersmeier A."/>
            <person name="Kalinowski J."/>
            <person name="Ruckert C."/>
        </authorList>
    </citation>
    <scope>NUCLEOTIDE SEQUENCE</scope>
    <source>
        <strain evidence="1">VKM B-2789</strain>
    </source>
</reference>
<dbReference type="AlphaFoldDB" id="A0A9W6K0L1"/>
<reference evidence="1" key="2">
    <citation type="submission" date="2023-01" db="EMBL/GenBank/DDBJ databases">
        <authorList>
            <person name="Sun Q."/>
            <person name="Evtushenko L."/>
        </authorList>
    </citation>
    <scope>NUCLEOTIDE SEQUENCE</scope>
    <source>
        <strain evidence="1">VKM B-2789</strain>
    </source>
</reference>
<comment type="caution">
    <text evidence="1">The sequence shown here is derived from an EMBL/GenBank/DDBJ whole genome shotgun (WGS) entry which is preliminary data.</text>
</comment>
<sequence>MASVTYYVVLPFVRDEEGDLVAQEGIELQSAAAAKSKASLLAGSKAGVVAFSRTGDPSQGEFEPAVVIARYGETPDDLE</sequence>
<name>A0A9W6K0L1_9HYPH</name>
<dbReference type="Proteomes" id="UP001143330">
    <property type="component" value="Unassembled WGS sequence"/>
</dbReference>
<evidence type="ECO:0000313" key="1">
    <source>
        <dbReference type="EMBL" id="GLK86707.1"/>
    </source>
</evidence>
<proteinExistence type="predicted"/>
<gene>
    <name evidence="1" type="ORF">GCM10017653_47770</name>
</gene>
<keyword evidence="2" id="KW-1185">Reference proteome</keyword>
<dbReference type="EMBL" id="BSFM01000021">
    <property type="protein sequence ID" value="GLK86707.1"/>
    <property type="molecule type" value="Genomic_DNA"/>
</dbReference>
<organism evidence="1 2">
    <name type="scientific">Ancylobacter defluvii</name>
    <dbReference type="NCBI Taxonomy" id="1282440"/>
    <lineage>
        <taxon>Bacteria</taxon>
        <taxon>Pseudomonadati</taxon>
        <taxon>Pseudomonadota</taxon>
        <taxon>Alphaproteobacteria</taxon>
        <taxon>Hyphomicrobiales</taxon>
        <taxon>Xanthobacteraceae</taxon>
        <taxon>Ancylobacter</taxon>
    </lineage>
</organism>
<accession>A0A9W6K0L1</accession>
<dbReference type="RefSeq" id="WP_213363739.1">
    <property type="nucleotide sequence ID" value="NZ_BSFM01000021.1"/>
</dbReference>
<protein>
    <submittedName>
        <fullName evidence="1">Uncharacterized protein</fullName>
    </submittedName>
</protein>